<dbReference type="CDD" id="cd01741">
    <property type="entry name" value="GATase1_1"/>
    <property type="match status" value="1"/>
</dbReference>
<dbReference type="OrthoDB" id="9813383at2"/>
<feature type="domain" description="Glutamine amidotransferase" evidence="1">
    <location>
        <begin position="31"/>
        <end position="176"/>
    </location>
</feature>
<dbReference type="GO" id="GO:0005829">
    <property type="term" value="C:cytosol"/>
    <property type="evidence" value="ECO:0007669"/>
    <property type="project" value="TreeGrafter"/>
</dbReference>
<reference evidence="2 3" key="1">
    <citation type="submission" date="2016-11" db="EMBL/GenBank/DDBJ databases">
        <authorList>
            <person name="Jaros S."/>
            <person name="Januszkiewicz K."/>
            <person name="Wedrychowicz H."/>
        </authorList>
    </citation>
    <scope>NUCLEOTIDE SEQUENCE [LARGE SCALE GENOMIC DNA]</scope>
    <source>
        <strain evidence="2 3">DSM 18899</strain>
    </source>
</reference>
<proteinExistence type="predicted"/>
<gene>
    <name evidence="2" type="ORF">SAMN02745887_02895</name>
</gene>
<keyword evidence="2" id="KW-0808">Transferase</keyword>
<dbReference type="SUPFAM" id="SSF52317">
    <property type="entry name" value="Class I glutamine amidotransferase-like"/>
    <property type="match status" value="1"/>
</dbReference>
<dbReference type="EMBL" id="FPKR01000011">
    <property type="protein sequence ID" value="SFZ78275.1"/>
    <property type="molecule type" value="Genomic_DNA"/>
</dbReference>
<dbReference type="InterPro" id="IPR017926">
    <property type="entry name" value="GATASE"/>
</dbReference>
<name>A0A1K2HNF6_9NEIS</name>
<dbReference type="InterPro" id="IPR029062">
    <property type="entry name" value="Class_I_gatase-like"/>
</dbReference>
<dbReference type="InterPro" id="IPR044992">
    <property type="entry name" value="ChyE-like"/>
</dbReference>
<dbReference type="RefSeq" id="WP_072429383.1">
    <property type="nucleotide sequence ID" value="NZ_FPKR01000011.1"/>
</dbReference>
<dbReference type="Gene3D" id="3.40.50.880">
    <property type="match status" value="1"/>
</dbReference>
<dbReference type="Proteomes" id="UP000186513">
    <property type="component" value="Unassembled WGS sequence"/>
</dbReference>
<evidence type="ECO:0000259" key="1">
    <source>
        <dbReference type="Pfam" id="PF00117"/>
    </source>
</evidence>
<evidence type="ECO:0000313" key="3">
    <source>
        <dbReference type="Proteomes" id="UP000186513"/>
    </source>
</evidence>
<protein>
    <submittedName>
        <fullName evidence="2">GMP synthase-Glutamine amidotransferase</fullName>
    </submittedName>
</protein>
<dbReference type="AlphaFoldDB" id="A0A1K2HNF6"/>
<dbReference type="GO" id="GO:0016740">
    <property type="term" value="F:transferase activity"/>
    <property type="evidence" value="ECO:0007669"/>
    <property type="project" value="UniProtKB-KW"/>
</dbReference>
<evidence type="ECO:0000313" key="2">
    <source>
        <dbReference type="EMBL" id="SFZ78275.1"/>
    </source>
</evidence>
<organism evidence="2 3">
    <name type="scientific">Chitinimonas taiwanensis DSM 18899</name>
    <dbReference type="NCBI Taxonomy" id="1121279"/>
    <lineage>
        <taxon>Bacteria</taxon>
        <taxon>Pseudomonadati</taxon>
        <taxon>Pseudomonadota</taxon>
        <taxon>Betaproteobacteria</taxon>
        <taxon>Neisseriales</taxon>
        <taxon>Chitinibacteraceae</taxon>
        <taxon>Chitinimonas</taxon>
    </lineage>
</organism>
<sequence>MRPIAIVQHVADDGPAYFATWLEQQNLPYRVFPLFDNAHLPERMDDYAGLCVLGGPMSANDALPYYPQLIALIREAVALDRPVIGHCLGGQLMSVALGGEVGAAEHVEIGWSELQAEAGAERWFGGLPSANLFQWHGESFSIPPDAMRVACGTYCANQAFEYAGKHLAMQFHCEVDEAKIRLWLDKGHDELIHSQSPAVQQAAALLPDLTARVAQSQQVAAAIYHEWARGLPGRR</sequence>
<dbReference type="PANTHER" id="PTHR42695">
    <property type="entry name" value="GLUTAMINE AMIDOTRANSFERASE YLR126C-RELATED"/>
    <property type="match status" value="1"/>
</dbReference>
<dbReference type="PROSITE" id="PS51273">
    <property type="entry name" value="GATASE_TYPE_1"/>
    <property type="match status" value="1"/>
</dbReference>
<accession>A0A1K2HNF6</accession>
<keyword evidence="2" id="KW-0315">Glutamine amidotransferase</keyword>
<keyword evidence="3" id="KW-1185">Reference proteome</keyword>
<dbReference type="Pfam" id="PF00117">
    <property type="entry name" value="GATase"/>
    <property type="match status" value="1"/>
</dbReference>
<dbReference type="STRING" id="1121279.SAMN02745887_02895"/>
<dbReference type="PANTHER" id="PTHR42695:SF5">
    <property type="entry name" value="GLUTAMINE AMIDOTRANSFERASE YLR126C-RELATED"/>
    <property type="match status" value="1"/>
</dbReference>